<protein>
    <submittedName>
        <fullName evidence="2">Uncharacterized protein</fullName>
    </submittedName>
</protein>
<evidence type="ECO:0000313" key="2">
    <source>
        <dbReference type="EMBL" id="CAD7463335.1"/>
    </source>
</evidence>
<organism evidence="2">
    <name type="scientific">Timema tahoe</name>
    <dbReference type="NCBI Taxonomy" id="61484"/>
    <lineage>
        <taxon>Eukaryota</taxon>
        <taxon>Metazoa</taxon>
        <taxon>Ecdysozoa</taxon>
        <taxon>Arthropoda</taxon>
        <taxon>Hexapoda</taxon>
        <taxon>Insecta</taxon>
        <taxon>Pterygota</taxon>
        <taxon>Neoptera</taxon>
        <taxon>Polyneoptera</taxon>
        <taxon>Phasmatodea</taxon>
        <taxon>Timematodea</taxon>
        <taxon>Timematoidea</taxon>
        <taxon>Timematidae</taxon>
        <taxon>Timema</taxon>
    </lineage>
</organism>
<gene>
    <name evidence="2" type="ORF">TTEB3V08_LOCUS11221</name>
</gene>
<feature type="compositionally biased region" description="Basic residues" evidence="1">
    <location>
        <begin position="771"/>
        <end position="781"/>
    </location>
</feature>
<accession>A0A7R9IRY5</accession>
<name>A0A7R9IRY5_9NEOP</name>
<proteinExistence type="predicted"/>
<reference evidence="2" key="1">
    <citation type="submission" date="2020-11" db="EMBL/GenBank/DDBJ databases">
        <authorList>
            <person name="Tran Van P."/>
        </authorList>
    </citation>
    <scope>NUCLEOTIDE SEQUENCE</scope>
</reference>
<evidence type="ECO:0000256" key="1">
    <source>
        <dbReference type="SAM" id="MobiDB-lite"/>
    </source>
</evidence>
<dbReference type="EMBL" id="OE007796">
    <property type="protein sequence ID" value="CAD7463335.1"/>
    <property type="molecule type" value="Genomic_DNA"/>
</dbReference>
<feature type="region of interest" description="Disordered" evidence="1">
    <location>
        <begin position="765"/>
        <end position="792"/>
    </location>
</feature>
<dbReference type="AlphaFoldDB" id="A0A7R9IRY5"/>
<sequence>MEVERGNIGPVYHATYKMQRGRGLGSFLGGLSRFVKVLFVRGQKRWENRRYKQLEFVCPGDGDYFRDLSSIKLYLRIQLVKGDGTPVEADNKIRCVNNLIHSLFSQITISLNETPITTSIDNYAYRDYLETLTNYGRDASDTHLVNGMWFLDTPAANGELAASTENKGFATRLYLLKHPVDLLGRLHADIFNISQLLLKNVSMCVKLIRNKQEFYLLTDADNLNTNVRLKILEATLFVKHVEVSPTISIAIEKTLLRKPTDINRMDVKSVSLNNVVLGVIPKIVLFTMVSNDAFVGSLNTNLFQLIHRNLDRFVLCVSGIQKHLPILINFDNVGTSTLAYETLFSRLGIHHQNNGYLITREMFNKGYFMLAFDLTPDTAGQDSHTSLQTEGNVRFELQFKTDLDTAITCLFYSEYEGTVSIDSNREVVLYFYKCEEYLDTYARRPSLAMTGLMNKHSRRWTYNRKRLQAIASEVCDHYCCMYAVAKAAGWSLTRFTDLFSTTNLCKNDPLAVTLFKRHFGSCPRCTRRGAQTCVPVLDIKVQTQTAIEKVTCSCNVVEDHLPFEDSQPSLVTRTFYLNDKQNTHVSVGLFPSHNFFAHVMYLSNSRRLILTVPQWNFFVKELPFWSDCVENCVNFESNMDDFNIVVHRLIQSLISALFGQLKKKQYMDQSNEKAQPNPSTCLPVSCKAPMTCLAFMLYGYRGFSYKKITEEKKPKKIGITFNKQQRIAEKNYLLLATSASSRDRVGSLPLSNCVLRPGSPTFMYPLEAKGNKHGRSGRTRRGARERDPGRSPFLYYKTGLHT</sequence>